<protein>
    <submittedName>
        <fullName evidence="1">Uncharacterized protein</fullName>
    </submittedName>
</protein>
<accession>A0A6M3LUM6</accession>
<name>A0A6M3LUM6_9ZZZZ</name>
<organism evidence="1">
    <name type="scientific">viral metagenome</name>
    <dbReference type="NCBI Taxonomy" id="1070528"/>
    <lineage>
        <taxon>unclassified sequences</taxon>
        <taxon>metagenomes</taxon>
        <taxon>organismal metagenomes</taxon>
    </lineage>
</organism>
<dbReference type="AlphaFoldDB" id="A0A6M3LUM6"/>
<proteinExistence type="predicted"/>
<reference evidence="1" key="1">
    <citation type="submission" date="2020-03" db="EMBL/GenBank/DDBJ databases">
        <title>The deep terrestrial virosphere.</title>
        <authorList>
            <person name="Holmfeldt K."/>
            <person name="Nilsson E."/>
            <person name="Simone D."/>
            <person name="Lopez-Fernandez M."/>
            <person name="Wu X."/>
            <person name="de Brujin I."/>
            <person name="Lundin D."/>
            <person name="Andersson A."/>
            <person name="Bertilsson S."/>
            <person name="Dopson M."/>
        </authorList>
    </citation>
    <scope>NUCLEOTIDE SEQUENCE</scope>
    <source>
        <strain evidence="1">MM415B05956</strain>
    </source>
</reference>
<sequence length="56" mass="6462">MKAILEIELEIDGEWLSSDKDRLIEMIFNNPGNGVWEIDEDRLAVLANSMKIELED</sequence>
<dbReference type="EMBL" id="MT143525">
    <property type="protein sequence ID" value="QJA97789.1"/>
    <property type="molecule type" value="Genomic_DNA"/>
</dbReference>
<evidence type="ECO:0000313" key="1">
    <source>
        <dbReference type="EMBL" id="QJA97789.1"/>
    </source>
</evidence>
<gene>
    <name evidence="1" type="ORF">MM415B05956_0006</name>
</gene>